<keyword evidence="1" id="KW-0732">Signal</keyword>
<dbReference type="InterPro" id="IPR011041">
    <property type="entry name" value="Quinoprot_gluc/sorb_DH_b-prop"/>
</dbReference>
<dbReference type="GO" id="GO:0016491">
    <property type="term" value="F:oxidoreductase activity"/>
    <property type="evidence" value="ECO:0007669"/>
    <property type="project" value="UniProtKB-KW"/>
</dbReference>
<dbReference type="PANTHER" id="PTHR19328:SF75">
    <property type="entry name" value="ALDOSE SUGAR DEHYDROGENASE YLII"/>
    <property type="match status" value="1"/>
</dbReference>
<dbReference type="SUPFAM" id="SSF50952">
    <property type="entry name" value="Soluble quinoprotein glucose dehydrogenase"/>
    <property type="match status" value="1"/>
</dbReference>
<sequence>MRTAALVAAFLTPMIAAAQVEQGAANADFAPAFEGQTRAPALPQTAVEIEQLVSGLRAPWGIAQLPGDGFLVTEREGRMRLISDGAMSEPIGGLPEVAAIDQGGLLDVAVRTDFADTRQVWWTYAAEMDGGYITAAATGVLDEESTEMTDVRVIFEQNPPSQTPKHYGSRIVFGPDGMAYITTGEHSSQADRVLAQDITTTYGKVIRISPEGDVPDDNPFVGTEGVDTIWSYGHRNIQGADFAADGTLWTMEHGPRGGDELNAPQAGANYGWPIISYGINYDGTGVGSGEAVRAGMEQPVYYWDPVIAPGGIDFYEGTLFDWGGDLLIAGLNPGALVRLSMEDGRVTGEERLLTDVGRIRDVEVLRDGSVLVLIDAPNGGILRMTPAQ</sequence>
<dbReference type="PANTHER" id="PTHR19328">
    <property type="entry name" value="HEDGEHOG-INTERACTING PROTEIN"/>
    <property type="match status" value="1"/>
</dbReference>
<evidence type="ECO:0000313" key="4">
    <source>
        <dbReference type="Proteomes" id="UP000005307"/>
    </source>
</evidence>
<proteinExistence type="predicted"/>
<evidence type="ECO:0000259" key="2">
    <source>
        <dbReference type="Pfam" id="PF07995"/>
    </source>
</evidence>
<dbReference type="AlphaFoldDB" id="M9RDU4"/>
<dbReference type="eggNOG" id="COG2133">
    <property type="taxonomic scope" value="Bacteria"/>
</dbReference>
<dbReference type="HOGENOM" id="CLU_012253_1_1_5"/>
<dbReference type="EMBL" id="CP003740">
    <property type="protein sequence ID" value="AGI69923.1"/>
    <property type="molecule type" value="Genomic_DNA"/>
</dbReference>
<accession>M9RDU4</accession>
<dbReference type="Gene3D" id="2.120.10.30">
    <property type="entry name" value="TolB, C-terminal domain"/>
    <property type="match status" value="1"/>
</dbReference>
<name>M9RDU4_9RHOB</name>
<gene>
    <name evidence="3" type="primary">yliI</name>
    <name evidence="3" type="ORF">OAN307_c45680</name>
</gene>
<feature type="chain" id="PRO_5004102053" evidence="1">
    <location>
        <begin position="19"/>
        <end position="388"/>
    </location>
</feature>
<keyword evidence="4" id="KW-1185">Reference proteome</keyword>
<evidence type="ECO:0000256" key="1">
    <source>
        <dbReference type="SAM" id="SignalP"/>
    </source>
</evidence>
<feature type="signal peptide" evidence="1">
    <location>
        <begin position="1"/>
        <end position="18"/>
    </location>
</feature>
<feature type="domain" description="Glucose/Sorbosone dehydrogenase" evidence="2">
    <location>
        <begin position="56"/>
        <end position="383"/>
    </location>
</feature>
<keyword evidence="3" id="KW-0560">Oxidoreductase</keyword>
<organism evidence="3 4">
    <name type="scientific">Octadecabacter antarcticus 307</name>
    <dbReference type="NCBI Taxonomy" id="391626"/>
    <lineage>
        <taxon>Bacteria</taxon>
        <taxon>Pseudomonadati</taxon>
        <taxon>Pseudomonadota</taxon>
        <taxon>Alphaproteobacteria</taxon>
        <taxon>Rhodobacterales</taxon>
        <taxon>Roseobacteraceae</taxon>
        <taxon>Octadecabacter</taxon>
    </lineage>
</organism>
<dbReference type="InterPro" id="IPR012938">
    <property type="entry name" value="Glc/Sorbosone_DH"/>
</dbReference>
<dbReference type="InterPro" id="IPR011042">
    <property type="entry name" value="6-blade_b-propeller_TolB-like"/>
</dbReference>
<protein>
    <submittedName>
        <fullName evidence="3">Soluble aldose sugar dehydrogenase YliI</fullName>
        <ecNumber evidence="3">1.1.5.-</ecNumber>
    </submittedName>
</protein>
<dbReference type="STRING" id="391626.OAN307_c45680"/>
<reference evidence="3 4" key="1">
    <citation type="journal article" date="2013" name="PLoS ONE">
        <title>Poles Apart: Arctic and Antarctic Octadecabacter strains Share High Genome Plasticity and a New Type of Xanthorhodopsin.</title>
        <authorList>
            <person name="Vollmers J."/>
            <person name="Voget S."/>
            <person name="Dietrich S."/>
            <person name="Gollnow K."/>
            <person name="Smits M."/>
            <person name="Meyer K."/>
            <person name="Brinkhoff T."/>
            <person name="Simon M."/>
            <person name="Daniel R."/>
        </authorList>
    </citation>
    <scope>NUCLEOTIDE SEQUENCE [LARGE SCALE GENOMIC DNA]</scope>
    <source>
        <strain evidence="3 4">307</strain>
    </source>
</reference>
<dbReference type="Pfam" id="PF07995">
    <property type="entry name" value="GSDH"/>
    <property type="match status" value="1"/>
</dbReference>
<dbReference type="EC" id="1.1.5.-" evidence="3"/>
<evidence type="ECO:0000313" key="3">
    <source>
        <dbReference type="EMBL" id="AGI69923.1"/>
    </source>
</evidence>
<dbReference type="KEGG" id="oat:OAN307_c45680"/>
<dbReference type="Proteomes" id="UP000005307">
    <property type="component" value="Chromosome"/>
</dbReference>